<dbReference type="Gene3D" id="3.40.50.970">
    <property type="match status" value="2"/>
</dbReference>
<gene>
    <name evidence="14" type="primary">nifJ</name>
    <name evidence="14" type="ORF">E2605_13630</name>
</gene>
<dbReference type="InterPro" id="IPR002880">
    <property type="entry name" value="Pyrv_Fd/Flavodoxin_OxRdtase_N"/>
</dbReference>
<feature type="binding site" evidence="12">
    <location>
        <position position="1078"/>
    </location>
    <ligand>
        <name>[4Fe-4S] cluster</name>
        <dbReference type="ChEBI" id="CHEBI:49883"/>
        <label>3</label>
    </ligand>
</feature>
<keyword evidence="6 9" id="KW-0560">Oxidoreductase</keyword>
<feature type="binding site" evidence="10">
    <location>
        <position position="820"/>
    </location>
    <ligand>
        <name>thiamine diphosphate</name>
        <dbReference type="ChEBI" id="CHEBI:58937"/>
    </ligand>
</feature>
<dbReference type="PROSITE" id="PS00198">
    <property type="entry name" value="4FE4S_FER_1"/>
    <property type="match status" value="1"/>
</dbReference>
<evidence type="ECO:0000256" key="2">
    <source>
        <dbReference type="ARBA" id="ARBA00022448"/>
    </source>
</evidence>
<protein>
    <submittedName>
        <fullName evidence="14">Pyruvate:ferredoxin (Flavodoxin) oxidoreductase</fullName>
    </submittedName>
</protein>
<evidence type="ECO:0000256" key="5">
    <source>
        <dbReference type="ARBA" id="ARBA00022982"/>
    </source>
</evidence>
<keyword evidence="4 12" id="KW-0479">Metal-binding</keyword>
<dbReference type="Pfam" id="PF12838">
    <property type="entry name" value="Fer4_7"/>
    <property type="match status" value="1"/>
</dbReference>
<comment type="caution">
    <text evidence="14">The sequence shown here is derived from an EMBL/GenBank/DDBJ whole genome shotgun (WGS) entry which is preliminary data.</text>
</comment>
<evidence type="ECO:0000256" key="6">
    <source>
        <dbReference type="ARBA" id="ARBA00023002"/>
    </source>
</evidence>
<feature type="site" description="Important for catalytic activity" evidence="11">
    <location>
        <position position="33"/>
    </location>
</feature>
<dbReference type="InterPro" id="IPR011895">
    <property type="entry name" value="Pyrv_flavodox_OxRed"/>
</dbReference>
<dbReference type="SUPFAM" id="SSF54862">
    <property type="entry name" value="4Fe-4S ferredoxins"/>
    <property type="match status" value="1"/>
</dbReference>
<organism evidence="14 15">
    <name type="scientific">Dysgonomonas capnocytophagoides</name>
    <dbReference type="NCBI Taxonomy" id="45254"/>
    <lineage>
        <taxon>Bacteria</taxon>
        <taxon>Pseudomonadati</taxon>
        <taxon>Bacteroidota</taxon>
        <taxon>Bacteroidia</taxon>
        <taxon>Bacteroidales</taxon>
        <taxon>Dysgonomonadaceae</taxon>
        <taxon>Dysgonomonas</taxon>
    </lineage>
</organism>
<feature type="site" description="Important for catalytic activity" evidence="11">
    <location>
        <position position="1003"/>
    </location>
</feature>
<dbReference type="Gene3D" id="3.40.920.10">
    <property type="entry name" value="Pyruvate-ferredoxin oxidoreductase, PFOR, domain III"/>
    <property type="match status" value="1"/>
</dbReference>
<keyword evidence="3 12" id="KW-0004">4Fe-4S</keyword>
<feature type="binding site" evidence="10">
    <location>
        <begin position="969"/>
        <end position="972"/>
    </location>
    <ligand>
        <name>thiamine diphosphate</name>
        <dbReference type="ChEBI" id="CHEBI:58937"/>
    </ligand>
</feature>
<dbReference type="Gene3D" id="4.10.780.10">
    <property type="entry name" value="Pyruvate-flavodoxin oxidoreductase, EKR domain"/>
    <property type="match status" value="1"/>
</dbReference>
<proteinExistence type="inferred from homology"/>
<dbReference type="GO" id="GO:0044281">
    <property type="term" value="P:small molecule metabolic process"/>
    <property type="evidence" value="ECO:0007669"/>
    <property type="project" value="UniProtKB-ARBA"/>
</dbReference>
<evidence type="ECO:0000256" key="8">
    <source>
        <dbReference type="ARBA" id="ARBA00023014"/>
    </source>
</evidence>
<dbReference type="OrthoDB" id="9808559at2"/>
<dbReference type="Gene3D" id="3.40.50.920">
    <property type="match status" value="1"/>
</dbReference>
<dbReference type="InterPro" id="IPR019752">
    <property type="entry name" value="Pyrv/ketoisovalerate_OxRed_cat"/>
</dbReference>
<evidence type="ECO:0000256" key="12">
    <source>
        <dbReference type="PIRSR" id="PIRSR000159-50"/>
    </source>
</evidence>
<keyword evidence="2 9" id="KW-0813">Transport</keyword>
<evidence type="ECO:0000313" key="14">
    <source>
        <dbReference type="EMBL" id="TFD95448.1"/>
    </source>
</evidence>
<dbReference type="Pfam" id="PF01558">
    <property type="entry name" value="POR"/>
    <property type="match status" value="1"/>
</dbReference>
<dbReference type="Pfam" id="PF02775">
    <property type="entry name" value="TPP_enzyme_C"/>
    <property type="match status" value="1"/>
</dbReference>
<dbReference type="GO" id="GO:0005506">
    <property type="term" value="F:iron ion binding"/>
    <property type="evidence" value="ECO:0007669"/>
    <property type="project" value="InterPro"/>
</dbReference>
<feature type="binding site" evidence="12">
    <location>
        <position position="745"/>
    </location>
    <ligand>
        <name>[4Fe-4S] cluster</name>
        <dbReference type="ChEBI" id="CHEBI:49883"/>
        <label>2</label>
    </ligand>
</feature>
<dbReference type="InterPro" id="IPR019456">
    <property type="entry name" value="Pyrv-flavodox_OxRtase_EKR"/>
</dbReference>
<dbReference type="InterPro" id="IPR033412">
    <property type="entry name" value="PFOR_II"/>
</dbReference>
<feature type="binding site" evidence="12">
    <location>
        <position position="815"/>
    </location>
    <ligand>
        <name>[4Fe-4S] cluster</name>
        <dbReference type="ChEBI" id="CHEBI:49883"/>
        <label>3</label>
    </ligand>
</feature>
<feature type="binding site" evidence="12">
    <location>
        <position position="755"/>
    </location>
    <ligand>
        <name>[4Fe-4S] cluster</name>
        <dbReference type="ChEBI" id="CHEBI:49883"/>
        <label>1</label>
    </ligand>
</feature>
<dbReference type="Proteomes" id="UP000297861">
    <property type="component" value="Unassembled WGS sequence"/>
</dbReference>
<dbReference type="Gene3D" id="3.30.70.20">
    <property type="match status" value="1"/>
</dbReference>
<evidence type="ECO:0000256" key="3">
    <source>
        <dbReference type="ARBA" id="ARBA00022485"/>
    </source>
</evidence>
<dbReference type="AlphaFoldDB" id="A0A4Y8L347"/>
<dbReference type="GO" id="GO:0016903">
    <property type="term" value="F:oxidoreductase activity, acting on the aldehyde or oxo group of donors"/>
    <property type="evidence" value="ECO:0007669"/>
    <property type="project" value="InterPro"/>
</dbReference>
<feature type="binding site" evidence="12">
    <location>
        <position position="695"/>
    </location>
    <ligand>
        <name>[4Fe-4S] cluster</name>
        <dbReference type="ChEBI" id="CHEBI:49883"/>
        <label>1</label>
    </ligand>
</feature>
<dbReference type="InterPro" id="IPR009014">
    <property type="entry name" value="Transketo_C/PFOR_II"/>
</dbReference>
<feature type="binding site" evidence="10">
    <location>
        <position position="66"/>
    </location>
    <ligand>
        <name>thiamine diphosphate</name>
        <dbReference type="ChEBI" id="CHEBI:58937"/>
    </ligand>
</feature>
<feature type="binding site" evidence="12">
    <location>
        <position position="689"/>
    </location>
    <ligand>
        <name>[4Fe-4S] cluster</name>
        <dbReference type="ChEBI" id="CHEBI:49883"/>
        <label>1</label>
    </ligand>
</feature>
<evidence type="ECO:0000256" key="10">
    <source>
        <dbReference type="PIRSR" id="PIRSR000159-1"/>
    </source>
</evidence>
<feature type="domain" description="4Fe-4S ferredoxin-type" evidence="13">
    <location>
        <begin position="680"/>
        <end position="710"/>
    </location>
</feature>
<keyword evidence="8 12" id="KW-0411">Iron-sulfur</keyword>
<feature type="binding site" evidence="12">
    <location>
        <position position="699"/>
    </location>
    <ligand>
        <name>[4Fe-4S] cluster</name>
        <dbReference type="ChEBI" id="CHEBI:49883"/>
        <label>2</label>
    </ligand>
</feature>
<dbReference type="InterPro" id="IPR017900">
    <property type="entry name" value="4Fe4S_Fe_S_CS"/>
</dbReference>
<comment type="similarity">
    <text evidence="1 9">Belongs to the pyruvate:ferredoxin/flavodoxin oxidoreductase family.</text>
</comment>
<dbReference type="RefSeq" id="WP_026628133.1">
    <property type="nucleotide sequence ID" value="NZ_JAWZLG010000100.1"/>
</dbReference>
<dbReference type="Pfam" id="PF10371">
    <property type="entry name" value="EKR"/>
    <property type="match status" value="1"/>
</dbReference>
<dbReference type="InterPro" id="IPR017896">
    <property type="entry name" value="4Fe4S_Fe-S-bd"/>
</dbReference>
<dbReference type="CDD" id="cd07034">
    <property type="entry name" value="TPP_PYR_PFOR_IOR-alpha_like"/>
    <property type="match status" value="1"/>
</dbReference>
<dbReference type="STRING" id="1121485.GCA_000426485_01551"/>
<dbReference type="FunFam" id="3.30.70.20:FF:000022">
    <property type="entry name" value="Pyruvate:ferredoxin (Flavodoxin) oxidoreductase"/>
    <property type="match status" value="1"/>
</dbReference>
<evidence type="ECO:0000256" key="4">
    <source>
        <dbReference type="ARBA" id="ARBA00022723"/>
    </source>
</evidence>
<dbReference type="SUPFAM" id="SSF53323">
    <property type="entry name" value="Pyruvate-ferredoxin oxidoreductase, PFOR, domain III"/>
    <property type="match status" value="1"/>
</dbReference>
<dbReference type="GO" id="GO:0051539">
    <property type="term" value="F:4 iron, 4 sulfur cluster binding"/>
    <property type="evidence" value="ECO:0007669"/>
    <property type="project" value="UniProtKB-KW"/>
</dbReference>
<dbReference type="FunFam" id="3.40.50.970:FF:000041">
    <property type="entry name" value="Pyruvate:ferredoxin (Flavodoxin) oxidoreductase"/>
    <property type="match status" value="1"/>
</dbReference>
<dbReference type="Pfam" id="PF01855">
    <property type="entry name" value="POR_N"/>
    <property type="match status" value="1"/>
</dbReference>
<feature type="binding site" evidence="10">
    <location>
        <begin position="998"/>
        <end position="1003"/>
    </location>
    <ligand>
        <name>thiamine diphosphate</name>
        <dbReference type="ChEBI" id="CHEBI:58937"/>
    </ligand>
</feature>
<comment type="cofactor">
    <cofactor evidence="12">
        <name>[4Fe-4S] cluster</name>
        <dbReference type="ChEBI" id="CHEBI:49883"/>
    </cofactor>
    <text evidence="12">Binds 3 [4Fe-4S] clusters per subunit.</text>
</comment>
<dbReference type="PANTHER" id="PTHR32154:SF0">
    <property type="entry name" value="PYRUVATE-FLAVODOXIN OXIDOREDUCTASE-RELATED"/>
    <property type="match status" value="1"/>
</dbReference>
<dbReference type="InterPro" id="IPR029061">
    <property type="entry name" value="THDP-binding"/>
</dbReference>
<dbReference type="GO" id="GO:0006979">
    <property type="term" value="P:response to oxidative stress"/>
    <property type="evidence" value="ECO:0007669"/>
    <property type="project" value="TreeGrafter"/>
</dbReference>
<reference evidence="14 15" key="1">
    <citation type="submission" date="2019-03" db="EMBL/GenBank/DDBJ databases">
        <title>San Antonio Military Medical Center submission to MRSN (WRAIR), pending publication.</title>
        <authorList>
            <person name="Blyth D.M."/>
            <person name="Mccarthy S.L."/>
            <person name="Schall S.E."/>
            <person name="Stam J.A."/>
            <person name="Ong A.C."/>
            <person name="Mcgann P.T."/>
        </authorList>
    </citation>
    <scope>NUCLEOTIDE SEQUENCE [LARGE SCALE GENOMIC DNA]</scope>
    <source>
        <strain evidence="14 15">MRSN571793</strain>
    </source>
</reference>
<dbReference type="PROSITE" id="PS51379">
    <property type="entry name" value="4FE4S_FER_2"/>
    <property type="match status" value="2"/>
</dbReference>
<dbReference type="CDD" id="cd03377">
    <property type="entry name" value="TPP_PFOR_PNO"/>
    <property type="match status" value="1"/>
</dbReference>
<dbReference type="FunFam" id="3.40.50.970:FF:000012">
    <property type="entry name" value="Pyruvate:ferredoxin (Flavodoxin) oxidoreductase"/>
    <property type="match status" value="1"/>
</dbReference>
<dbReference type="InterPro" id="IPR037112">
    <property type="entry name" value="Pyrv-flavodox_OxR_EKR_sf"/>
</dbReference>
<feature type="binding site" evidence="12">
    <location>
        <position position="843"/>
    </location>
    <ligand>
        <name>[4Fe-4S] cluster</name>
        <dbReference type="ChEBI" id="CHEBI:49883"/>
        <label>3</label>
    </ligand>
</feature>
<dbReference type="GO" id="GO:0022900">
    <property type="term" value="P:electron transport chain"/>
    <property type="evidence" value="ECO:0007669"/>
    <property type="project" value="InterPro"/>
</dbReference>
<dbReference type="InterPro" id="IPR011766">
    <property type="entry name" value="TPP_enzyme_TPP-bd"/>
</dbReference>
<sequence>MAKEKKFLTCDGNQAAAHISYMFSEVASIYPITPSSTMAEYVDEWAAAGRKNIFGELLRVQEMQSEAGAAGALHGSLQAGALTTTYTASQGLLLMIPNMYKIAGELLPSVFHVSARALAAQALSIFGDHQDVMAARQTGFAMFFSGSVQEVMDLSAVPHLATLEARIPFMNIFDGFRTSHEIQKVELMDQEDLIPLIDQKALKEFRDRALNPEKPVTRGTAQNDDIYFQSREASNKYYDAVPEIVEKYLTEIAKITGRKYGLFDYYGAEDAERVIIAMGSVTEAIKETVDFLNEKGEKVGLVAVHLYRPFKAEAFMAAVPKTAKRIAVLDRTKEPGALGQPLYLDVKDCFYGKEDAPTIVGGIYGLSSKDTTPSQIMSVYENLAMNLPKNDFTIGIVDDVTFKSLPLKDEVSVDDSNYEAKFYGLGSDGTVGANKNTVKIIGENTNKYCQAYFAYDSKKSGGFTSSHLRFGDHPIRSTYLVNTPNFVACHVPAYLHLYDVTKGLKKNGTFLLNSVWSKEDVGNYLPDNVKKYLAVNNINFYIINATKIATEIGLGGRTNTILQSAFFKISNVIPYELAVEQMKKFIVKSYGRKGEDVINKNYAAVDRGIEIEKVEVPAEWANITVGKPTDDDAPDFIKQVVRPVNAQKGYDIPVSAFVGREDGTWDNGTTFYEKRGVAAFVPVWHMENCIQCNQCAYVCPHATIRPFVLDANEQAKAPESASLLKAQGKQFDGMGFRIQVDVLDCLGCGNCADICPGKKGQSALEMVEIGGQYPEQNNWDFMVANVTSKAHLVDVKQNVKNSQFATPLFEFSGACSGCGETPYVKLVTQLYGDRMLIANATGCSSIYGGSAPATPYTTNEEGKGPAWANSLFEDNAEFGLGFALANITMRDRIEKLMKQAIALEGTSASTKELFQSWIDNKSEADKTKDLYKEILPVIEAGTQEGCAICKELVELKQYIVKRSIWIFGGDGWAYDIGFGGVDHVLASGEDVNILVLDTEVYSNTGGQSSKSTPVAAVAKFAAAGKKVRKKDLGMIATTYGYVYVAQVAMGANQMQCLKAFKEAEEYKGPSLIIAYSPCISHGLRKGMGHAQDEEKFAVECGYWHLWRYNPMLEEEGKNPFTMDSKDPDWTKFQSFLGNEVRYTALQKSNPGEASELYEAAQNNAMWRWKSYKRLAAGTFEPTDETKNLPEA</sequence>
<dbReference type="InterPro" id="IPR050722">
    <property type="entry name" value="Pyruvate:ferred/Flavod_OxRd"/>
</dbReference>
<keyword evidence="5 9" id="KW-0249">Electron transport</keyword>
<dbReference type="PIRSF" id="PIRSF000159">
    <property type="entry name" value="NifJ"/>
    <property type="match status" value="1"/>
</dbReference>
<dbReference type="InterPro" id="IPR002869">
    <property type="entry name" value="Pyrv_flavodox_OxRed_cen"/>
</dbReference>
<evidence type="ECO:0000256" key="9">
    <source>
        <dbReference type="PIRNR" id="PIRNR000159"/>
    </source>
</evidence>
<feature type="site" description="Important for catalytic activity" evidence="11">
    <location>
        <position position="116"/>
    </location>
</feature>
<dbReference type="SUPFAM" id="SSF52922">
    <property type="entry name" value="TK C-terminal domain-like"/>
    <property type="match status" value="1"/>
</dbReference>
<dbReference type="Pfam" id="PF17147">
    <property type="entry name" value="PFOR_II"/>
    <property type="match status" value="1"/>
</dbReference>
<keyword evidence="14" id="KW-0670">Pyruvate</keyword>
<keyword evidence="15" id="KW-1185">Reference proteome</keyword>
<evidence type="ECO:0000256" key="11">
    <source>
        <dbReference type="PIRSR" id="PIRSR000159-2"/>
    </source>
</evidence>
<feature type="site" description="Important for catalytic activity" evidence="11">
    <location>
        <position position="66"/>
    </location>
</feature>
<dbReference type="GO" id="GO:0030976">
    <property type="term" value="F:thiamine pyrophosphate binding"/>
    <property type="evidence" value="ECO:0007669"/>
    <property type="project" value="InterPro"/>
</dbReference>
<feature type="binding site" evidence="10">
    <location>
        <position position="33"/>
    </location>
    <ligand>
        <name>pyruvate</name>
        <dbReference type="ChEBI" id="CHEBI:15361"/>
    </ligand>
</feature>
<dbReference type="SUPFAM" id="SSF52518">
    <property type="entry name" value="Thiamin diphosphate-binding fold (THDP-binding)"/>
    <property type="match status" value="2"/>
</dbReference>
<evidence type="ECO:0000313" key="15">
    <source>
        <dbReference type="Proteomes" id="UP000297861"/>
    </source>
</evidence>
<feature type="binding site" evidence="12">
    <location>
        <position position="692"/>
    </location>
    <ligand>
        <name>[4Fe-4S] cluster</name>
        <dbReference type="ChEBI" id="CHEBI:49883"/>
        <label>1</label>
    </ligand>
</feature>
<evidence type="ECO:0000259" key="13">
    <source>
        <dbReference type="PROSITE" id="PS51379"/>
    </source>
</evidence>
<evidence type="ECO:0000256" key="1">
    <source>
        <dbReference type="ARBA" id="ARBA00009032"/>
    </source>
</evidence>
<dbReference type="PANTHER" id="PTHR32154">
    <property type="entry name" value="PYRUVATE-FLAVODOXIN OXIDOREDUCTASE-RELATED"/>
    <property type="match status" value="1"/>
</dbReference>
<feature type="binding site" evidence="12">
    <location>
        <position position="751"/>
    </location>
    <ligand>
        <name>[4Fe-4S] cluster</name>
        <dbReference type="ChEBI" id="CHEBI:49883"/>
        <label>2</label>
    </ligand>
</feature>
<feature type="binding site" evidence="10">
    <location>
        <position position="116"/>
    </location>
    <ligand>
        <name>pyruvate</name>
        <dbReference type="ChEBI" id="CHEBI:15361"/>
    </ligand>
</feature>
<feature type="binding site" evidence="12">
    <location>
        <position position="818"/>
    </location>
    <ligand>
        <name>[4Fe-4S] cluster</name>
        <dbReference type="ChEBI" id="CHEBI:49883"/>
        <label>3</label>
    </ligand>
</feature>
<dbReference type="NCBIfam" id="TIGR02176">
    <property type="entry name" value="pyruv_ox_red"/>
    <property type="match status" value="1"/>
</dbReference>
<feature type="binding site" evidence="12">
    <location>
        <position position="748"/>
    </location>
    <ligand>
        <name>[4Fe-4S] cluster</name>
        <dbReference type="ChEBI" id="CHEBI:49883"/>
        <label>2</label>
    </ligand>
</feature>
<evidence type="ECO:0000256" key="7">
    <source>
        <dbReference type="ARBA" id="ARBA00023004"/>
    </source>
</evidence>
<feature type="binding site" evidence="10">
    <location>
        <position position="843"/>
    </location>
    <ligand>
        <name>thiamine diphosphate</name>
        <dbReference type="ChEBI" id="CHEBI:58937"/>
    </ligand>
</feature>
<dbReference type="EMBL" id="SOML01000008">
    <property type="protein sequence ID" value="TFD95448.1"/>
    <property type="molecule type" value="Genomic_DNA"/>
</dbReference>
<name>A0A4Y8L347_9BACT</name>
<keyword evidence="7 12" id="KW-0408">Iron</keyword>
<dbReference type="SMART" id="SM00890">
    <property type="entry name" value="EKR"/>
    <property type="match status" value="1"/>
</dbReference>
<dbReference type="FunFam" id="3.40.920.10:FF:000001">
    <property type="entry name" value="Pyruvate:ferredoxin (Flavodoxin) oxidoreductase"/>
    <property type="match status" value="1"/>
</dbReference>
<accession>A0A4Y8L347</accession>
<dbReference type="FunFam" id="3.40.50.920:FF:000007">
    <property type="entry name" value="Pyruvate:ferredoxin (Flavodoxin) oxidoreductase"/>
    <property type="match status" value="1"/>
</dbReference>
<feature type="domain" description="4Fe-4S ferredoxin-type" evidence="13">
    <location>
        <begin position="736"/>
        <end position="769"/>
    </location>
</feature>